<evidence type="ECO:0008006" key="4">
    <source>
        <dbReference type="Google" id="ProtNLM"/>
    </source>
</evidence>
<keyword evidence="1" id="KW-0812">Transmembrane</keyword>
<sequence length="230" mass="26165">MSNENYISYPATQDFLSAKRRSSTLIASGVMLCIFSPIVLLLLISLTRLDILTWSINFATGIGVIVLLTFIAAAVALFIAGNRWLKVHENYEYEDCNLSNELREKIIKENQAYENQHMTFKIIGITFCILSATLLLVGIGVFFLVKTNIIHDSLNIILQLEDYTSEKKAGKKLIEKYATIYWMVISFIYLAYSFMSNNWSQSWIIWPLAGIAYGIFETVMSLKKKKAVSE</sequence>
<evidence type="ECO:0000313" key="3">
    <source>
        <dbReference type="Proteomes" id="UP000250668"/>
    </source>
</evidence>
<keyword evidence="1" id="KW-0472">Membrane</keyword>
<accession>A0AB33ZWK3</accession>
<gene>
    <name evidence="2" type="ORF">LJCM1025_12760</name>
</gene>
<comment type="caution">
    <text evidence="2">The sequence shown here is derived from an EMBL/GenBank/DDBJ whole genome shotgun (WGS) entry which is preliminary data.</text>
</comment>
<feature type="transmembrane region" description="Helical" evidence="1">
    <location>
        <begin position="177"/>
        <end position="195"/>
    </location>
</feature>
<name>A0AB33ZWK3_LACGS</name>
<feature type="transmembrane region" description="Helical" evidence="1">
    <location>
        <begin position="25"/>
        <end position="46"/>
    </location>
</feature>
<keyword evidence="1" id="KW-1133">Transmembrane helix</keyword>
<organism evidence="2 3">
    <name type="scientific">Lactobacillus gasseri</name>
    <dbReference type="NCBI Taxonomy" id="1596"/>
    <lineage>
        <taxon>Bacteria</taxon>
        <taxon>Bacillati</taxon>
        <taxon>Bacillota</taxon>
        <taxon>Bacilli</taxon>
        <taxon>Lactobacillales</taxon>
        <taxon>Lactobacillaceae</taxon>
        <taxon>Lactobacillus</taxon>
    </lineage>
</organism>
<feature type="transmembrane region" description="Helical" evidence="1">
    <location>
        <begin position="58"/>
        <end position="80"/>
    </location>
</feature>
<reference evidence="2 3" key="1">
    <citation type="journal article" date="2018" name="Int. J. Syst. Evol. Microbiol.">
        <title>Lactobacillus paragasseri sp. nov., a sister taxon of Lactobacillus gasseri, based on whole-genome sequence analyses.</title>
        <authorList>
            <person name="Tanizawa Y."/>
            <person name="Tada I."/>
            <person name="Kobayashi H."/>
            <person name="Endo A."/>
            <person name="Maeno S."/>
            <person name="Toyoda A."/>
            <person name="Arita M."/>
            <person name="Nakamura Y."/>
            <person name="Sakamoto M."/>
            <person name="Ohkuma M."/>
            <person name="Tohno M."/>
        </authorList>
    </citation>
    <scope>NUCLEOTIDE SEQUENCE [LARGE SCALE GENOMIC DNA]</scope>
    <source>
        <strain evidence="2 3">JCM 1025</strain>
    </source>
</reference>
<proteinExistence type="predicted"/>
<dbReference type="EMBL" id="BEXJ01000002">
    <property type="protein sequence ID" value="GBA96938.1"/>
    <property type="molecule type" value="Genomic_DNA"/>
</dbReference>
<evidence type="ECO:0000313" key="2">
    <source>
        <dbReference type="EMBL" id="GBA96938.1"/>
    </source>
</evidence>
<feature type="transmembrane region" description="Helical" evidence="1">
    <location>
        <begin position="201"/>
        <end position="222"/>
    </location>
</feature>
<dbReference type="AlphaFoldDB" id="A0AB33ZWK3"/>
<feature type="transmembrane region" description="Helical" evidence="1">
    <location>
        <begin position="122"/>
        <end position="145"/>
    </location>
</feature>
<dbReference type="RefSeq" id="WP_113774609.1">
    <property type="nucleotide sequence ID" value="NZ_BEXJ01000002.1"/>
</dbReference>
<protein>
    <recommendedName>
        <fullName evidence="4">Beta-carotene 15,15'-monooxygenase</fullName>
    </recommendedName>
</protein>
<dbReference type="Proteomes" id="UP000250668">
    <property type="component" value="Unassembled WGS sequence"/>
</dbReference>
<evidence type="ECO:0000256" key="1">
    <source>
        <dbReference type="SAM" id="Phobius"/>
    </source>
</evidence>